<organism evidence="3 4">
    <name type="scientific">Patulibacter brassicae</name>
    <dbReference type="NCBI Taxonomy" id="1705717"/>
    <lineage>
        <taxon>Bacteria</taxon>
        <taxon>Bacillati</taxon>
        <taxon>Actinomycetota</taxon>
        <taxon>Thermoleophilia</taxon>
        <taxon>Solirubrobacterales</taxon>
        <taxon>Patulibacteraceae</taxon>
        <taxon>Patulibacter</taxon>
    </lineage>
</organism>
<dbReference type="InterPro" id="IPR052336">
    <property type="entry name" value="MlaD_Phospholipid_Transporter"/>
</dbReference>
<accession>A0ABU4VPS6</accession>
<feature type="region of interest" description="Disordered" evidence="1">
    <location>
        <begin position="449"/>
        <end position="475"/>
    </location>
</feature>
<evidence type="ECO:0000256" key="1">
    <source>
        <dbReference type="SAM" id="MobiDB-lite"/>
    </source>
</evidence>
<evidence type="ECO:0000313" key="3">
    <source>
        <dbReference type="EMBL" id="MDX8153848.1"/>
    </source>
</evidence>
<evidence type="ECO:0000259" key="2">
    <source>
        <dbReference type="Pfam" id="PF02470"/>
    </source>
</evidence>
<gene>
    <name evidence="3" type="ORF">SK069_19780</name>
</gene>
<dbReference type="Proteomes" id="UP001277761">
    <property type="component" value="Unassembled WGS sequence"/>
</dbReference>
<dbReference type="PANTHER" id="PTHR33371:SF4">
    <property type="entry name" value="INTERMEMBRANE PHOSPHOLIPID TRANSPORT SYSTEM BINDING PROTEIN MLAD"/>
    <property type="match status" value="1"/>
</dbReference>
<protein>
    <submittedName>
        <fullName evidence="3">MlaD family protein</fullName>
    </submittedName>
</protein>
<name>A0ABU4VPS6_9ACTN</name>
<sequence>MSRLRLPRRTRRPLSAGPRSPVLAGVITVLVLSLVSGAILFKDALPGRGGTELNAVVEDLGALKSGAPVRVAGVNVGKVTGIDAGPGRMSTIRMTLNDEAPTVRRDAELKIRPRIFLEGNFLVDLHPGTPDRDAMPAGGTISASRTTLAVQIDRVIGTLDHPTRERVQQAIRGYGGGISGDATVAAMRRLIADAPPSLRSSAIVSDASRGQQPGDLASLVDDLGELSEAIAPHAGDLEAAVRGIDRTFGAFAAQQAALRQVVARLPGTLGRSDRLSAAMDRALPPVRRLADELTPGVRELPETIALTRPWARAMTRLASQPALGGWVRDMRAAVPDLVGFAEDATESAPGTEEVARCVADVLVPAGNKKIEDGRFTHGVENYKSYFYGLVGANGESQNFTGTGIHSRIGIGLGPSLLQFGTDSTIGRIIKGAPPAGSFGVRPIRPARRPPFRDDVACSTQPVPEPNEAESAVGVG</sequence>
<comment type="caution">
    <text evidence="3">The sequence shown here is derived from an EMBL/GenBank/DDBJ whole genome shotgun (WGS) entry which is preliminary data.</text>
</comment>
<reference evidence="3 4" key="1">
    <citation type="submission" date="2023-11" db="EMBL/GenBank/DDBJ databases">
        <authorList>
            <person name="Xu M."/>
            <person name="Jiang T."/>
        </authorList>
    </citation>
    <scope>NUCLEOTIDE SEQUENCE [LARGE SCALE GENOMIC DNA]</scope>
    <source>
        <strain evidence="3 4">SD</strain>
    </source>
</reference>
<dbReference type="PANTHER" id="PTHR33371">
    <property type="entry name" value="INTERMEMBRANE PHOSPHOLIPID TRANSPORT SYSTEM BINDING PROTEIN MLAD-RELATED"/>
    <property type="match status" value="1"/>
</dbReference>
<dbReference type="EMBL" id="JAXAVX010000022">
    <property type="protein sequence ID" value="MDX8153848.1"/>
    <property type="molecule type" value="Genomic_DNA"/>
</dbReference>
<evidence type="ECO:0000313" key="4">
    <source>
        <dbReference type="Proteomes" id="UP001277761"/>
    </source>
</evidence>
<keyword evidence="4" id="KW-1185">Reference proteome</keyword>
<feature type="domain" description="Mce/MlaD" evidence="2">
    <location>
        <begin position="50"/>
        <end position="128"/>
    </location>
</feature>
<dbReference type="InterPro" id="IPR003399">
    <property type="entry name" value="Mce/MlaD"/>
</dbReference>
<proteinExistence type="predicted"/>
<dbReference type="RefSeq" id="WP_319955997.1">
    <property type="nucleotide sequence ID" value="NZ_JAXAVX010000022.1"/>
</dbReference>
<dbReference type="Pfam" id="PF02470">
    <property type="entry name" value="MlaD"/>
    <property type="match status" value="1"/>
</dbReference>